<dbReference type="InterPro" id="IPR027417">
    <property type="entry name" value="P-loop_NTPase"/>
</dbReference>
<dbReference type="SUPFAM" id="SSF52540">
    <property type="entry name" value="P-loop containing nucleoside triphosphate hydrolases"/>
    <property type="match status" value="1"/>
</dbReference>
<dbReference type="Gene3D" id="3.40.50.300">
    <property type="entry name" value="P-loop containing nucleotide triphosphate hydrolases"/>
    <property type="match status" value="2"/>
</dbReference>
<dbReference type="EMBL" id="MGER01000068">
    <property type="protein sequence ID" value="OGL87629.1"/>
    <property type="molecule type" value="Genomic_DNA"/>
</dbReference>
<evidence type="ECO:0000313" key="4">
    <source>
        <dbReference type="EMBL" id="OGL87629.1"/>
    </source>
</evidence>
<dbReference type="AlphaFoldDB" id="A0A1F7VAQ2"/>
<feature type="domain" description="CxxC-x17-CxxC" evidence="3">
    <location>
        <begin position="465"/>
        <end position="495"/>
    </location>
</feature>
<evidence type="ECO:0000259" key="3">
    <source>
        <dbReference type="Pfam" id="PF23477"/>
    </source>
</evidence>
<dbReference type="PANTHER" id="PTHR30121">
    <property type="entry name" value="UNCHARACTERIZED PROTEIN YJGR-RELATED"/>
    <property type="match status" value="1"/>
</dbReference>
<feature type="region of interest" description="Disordered" evidence="1">
    <location>
        <begin position="535"/>
        <end position="564"/>
    </location>
</feature>
<dbReference type="CDD" id="cd01127">
    <property type="entry name" value="TrwB_TraG_TraD_VirD4"/>
    <property type="match status" value="1"/>
</dbReference>
<dbReference type="Pfam" id="PF23477">
    <property type="entry name" value="zf_Tbcl_2"/>
    <property type="match status" value="1"/>
</dbReference>
<evidence type="ECO:0000256" key="1">
    <source>
        <dbReference type="SAM" id="MobiDB-lite"/>
    </source>
</evidence>
<dbReference type="InterPro" id="IPR051162">
    <property type="entry name" value="T4SS_component"/>
</dbReference>
<dbReference type="PANTHER" id="PTHR30121:SF6">
    <property type="entry name" value="SLR6007 PROTEIN"/>
    <property type="match status" value="1"/>
</dbReference>
<protein>
    <submittedName>
        <fullName evidence="4">Uncharacterized protein</fullName>
    </submittedName>
</protein>
<dbReference type="Proteomes" id="UP000178264">
    <property type="component" value="Unassembled WGS sequence"/>
</dbReference>
<dbReference type="Pfam" id="PF10412">
    <property type="entry name" value="TrwB_AAD_bind"/>
    <property type="match status" value="1"/>
</dbReference>
<organism evidence="4 5">
    <name type="scientific">Candidatus Uhrbacteria bacterium RIFCSPLOWO2_02_FULL_49_11</name>
    <dbReference type="NCBI Taxonomy" id="1802409"/>
    <lineage>
        <taxon>Bacteria</taxon>
        <taxon>Candidatus Uhriibacteriota</taxon>
    </lineage>
</organism>
<name>A0A1F7VAQ2_9BACT</name>
<evidence type="ECO:0000313" key="5">
    <source>
        <dbReference type="Proteomes" id="UP000178264"/>
    </source>
</evidence>
<feature type="compositionally biased region" description="Basic residues" evidence="1">
    <location>
        <begin position="584"/>
        <end position="593"/>
    </location>
</feature>
<accession>A0A1F7VAQ2</accession>
<dbReference type="InterPro" id="IPR026363">
    <property type="entry name" value="CxxC-x17-CxxC_dom"/>
</dbReference>
<gene>
    <name evidence="4" type="ORF">A3I42_03765</name>
</gene>
<dbReference type="InterPro" id="IPR019476">
    <property type="entry name" value="T4SS_TraD_DNA-bd"/>
</dbReference>
<feature type="compositionally biased region" description="Polar residues" evidence="1">
    <location>
        <begin position="535"/>
        <end position="553"/>
    </location>
</feature>
<feature type="region of interest" description="Disordered" evidence="1">
    <location>
        <begin position="581"/>
        <end position="634"/>
    </location>
</feature>
<evidence type="ECO:0000259" key="2">
    <source>
        <dbReference type="Pfam" id="PF10412"/>
    </source>
</evidence>
<sequence>MTNFRGQNRKFGIRTDDRRKHMYLIGKTGMGKSTTLENMIIQDIREGKGVGVVDPHGDLAEKLLDYIPSHRVNDVIYFNPADIDYPIAFNILENVDSRYKHLVASGLMGVFTKIWANVWSARMEYIMNNCILALLDSPGNTLLGINRILVDKEYRHKIVSRIIDPVVRSFWVNEYANYNDRFRTEAIAPIQNKVGQFLSTAIVRNIVGQTQSTIDMREIMDTKKILILNLAKGRIGEDNSSLLGAMMITKLQLAVMSRVDIPEKDRSDFFLYVDEFQNFATTSFSDILSEARKYRLSLIMAHQYIEQLEEEVAAAVFGNVGTIACFRVGATDAEELVKEFTPYFTEEDLVNLTKYDIYLRLMINGVASRPFSATSLPPLRNDEMTGNREKVIAVSRERYTKPREEVEEKIIRWTGIEDMYSTTAELENTAGVNEDEQRYRELPAALPPSEKNTNKPAASQPEPKDATCDNCGRGTLITFTPDEKRNVFCKSCLKKFHQGLIDVNSLKKRNISEVYDTPSAHTQAAPIGDAALSTQQPSISSRSPNFVVPTQQDAQERKTPALPTSNLGALSLREAVQAEPIPFHKSRSHKPKNPRNTEPLPDETRKESTKYSAPMPKPHHYVIKGIPPKKVVPL</sequence>
<comment type="caution">
    <text evidence="4">The sequence shown here is derived from an EMBL/GenBank/DDBJ whole genome shotgun (WGS) entry which is preliminary data.</text>
</comment>
<feature type="domain" description="Type IV secretion system coupling protein TraD DNA-binding" evidence="2">
    <location>
        <begin position="16"/>
        <end position="332"/>
    </location>
</feature>
<reference evidence="4 5" key="1">
    <citation type="journal article" date="2016" name="Nat. Commun.">
        <title>Thousands of microbial genomes shed light on interconnected biogeochemical processes in an aquifer system.</title>
        <authorList>
            <person name="Anantharaman K."/>
            <person name="Brown C.T."/>
            <person name="Hug L.A."/>
            <person name="Sharon I."/>
            <person name="Castelle C.J."/>
            <person name="Probst A.J."/>
            <person name="Thomas B.C."/>
            <person name="Singh A."/>
            <person name="Wilkins M.J."/>
            <person name="Karaoz U."/>
            <person name="Brodie E.L."/>
            <person name="Williams K.H."/>
            <person name="Hubbard S.S."/>
            <person name="Banfield J.F."/>
        </authorList>
    </citation>
    <scope>NUCLEOTIDE SEQUENCE [LARGE SCALE GENOMIC DNA]</scope>
</reference>
<feature type="region of interest" description="Disordered" evidence="1">
    <location>
        <begin position="444"/>
        <end position="466"/>
    </location>
</feature>
<proteinExistence type="predicted"/>